<dbReference type="RefSeq" id="WP_015732871.1">
    <property type="nucleotide sequence ID" value="NC_013407.1"/>
</dbReference>
<proteinExistence type="predicted"/>
<keyword evidence="2" id="KW-1185">Reference proteome</keyword>
<dbReference type="HOGENOM" id="CLU_1340754_0_0_2"/>
<evidence type="ECO:0000313" key="2">
    <source>
        <dbReference type="Proteomes" id="UP000002063"/>
    </source>
</evidence>
<dbReference type="eggNOG" id="arCOG05028">
    <property type="taxonomic scope" value="Archaea"/>
</dbReference>
<dbReference type="KEGG" id="mvu:Metvu_0793"/>
<dbReference type="EMBL" id="CP001787">
    <property type="protein sequence ID" value="ACX72651.1"/>
    <property type="molecule type" value="Genomic_DNA"/>
</dbReference>
<gene>
    <name evidence="1" type="ordered locus">Metvu_0793</name>
</gene>
<dbReference type="GeneID" id="8513130"/>
<dbReference type="Proteomes" id="UP000002063">
    <property type="component" value="Chromosome"/>
</dbReference>
<evidence type="ECO:0000313" key="1">
    <source>
        <dbReference type="EMBL" id="ACX72651.1"/>
    </source>
</evidence>
<organism evidence="1 2">
    <name type="scientific">Methanocaldococcus vulcanius (strain ATCC 700851 / DSM 12094 / M7)</name>
    <name type="common">Methanococcus vulcanius</name>
    <dbReference type="NCBI Taxonomy" id="579137"/>
    <lineage>
        <taxon>Archaea</taxon>
        <taxon>Methanobacteriati</taxon>
        <taxon>Methanobacteriota</taxon>
        <taxon>Methanomada group</taxon>
        <taxon>Methanococci</taxon>
        <taxon>Methanococcales</taxon>
        <taxon>Methanocaldococcaceae</taxon>
        <taxon>Methanocaldococcus</taxon>
    </lineage>
</organism>
<reference evidence="1" key="1">
    <citation type="submission" date="2009-10" db="EMBL/GenBank/DDBJ databases">
        <title>Complete sequence of chromosome of Methanocaldococcus vulcanius M7.</title>
        <authorList>
            <consortium name="US DOE Joint Genome Institute"/>
            <person name="Lucas S."/>
            <person name="Copeland A."/>
            <person name="Lapidus A."/>
            <person name="Glavina del Rio T."/>
            <person name="Dalin E."/>
            <person name="Tice H."/>
            <person name="Bruce D."/>
            <person name="Goodwin L."/>
            <person name="Pitluck S."/>
            <person name="Lcollab F.I."/>
            <person name="Brettin T."/>
            <person name="Detter J.C."/>
            <person name="Han C."/>
            <person name="Tapia R."/>
            <person name="Kuske C.R."/>
            <person name="Schmutz J."/>
            <person name="Larimer F."/>
            <person name="Land M."/>
            <person name="Hauser L."/>
            <person name="Kyrpides N."/>
            <person name="Ovchinikova G."/>
            <person name="Sieprawska-Lupa M."/>
            <person name="Whitman W.B."/>
            <person name="Woyke T."/>
        </authorList>
    </citation>
    <scope>NUCLEOTIDE SEQUENCE [LARGE SCALE GENOMIC DNA]</scope>
    <source>
        <strain evidence="1">M7</strain>
    </source>
</reference>
<sequence>MRKLFFMIFGIILLVVSATMCLNTNPKDINLKKSILIEVNNTPIEVPLRATLGEAENVKLINTTDQEIYNYYHSKILIYICGNMSLKPEEGGISIIDFITKLEWFNQFYPHNIVVELNRSGDNITVKSIFSNGKKAITVLKLNESEYLKHNNKTMIIEFIKTNTPAMIKKVNNTFIIEGNSLKELDKAETRFVIAMLKGQFFNNNSQSDTTLSTPFH</sequence>
<dbReference type="STRING" id="579137.Metvu_0793"/>
<accession>C9RGE9</accession>
<name>C9RGE9_METVM</name>
<protein>
    <submittedName>
        <fullName evidence="1">Uncharacterized protein</fullName>
    </submittedName>
</protein>
<dbReference type="AlphaFoldDB" id="C9RGE9"/>
<dbReference type="OrthoDB" id="65511at2157"/>